<comment type="caution">
    <text evidence="2">The sequence shown here is derived from an EMBL/GenBank/DDBJ whole genome shotgun (WGS) entry which is preliminary data.</text>
</comment>
<dbReference type="EMBL" id="BFEA01000120">
    <property type="protein sequence ID" value="GBG69761.1"/>
    <property type="molecule type" value="Genomic_DNA"/>
</dbReference>
<protein>
    <submittedName>
        <fullName evidence="2">Uncharacterized protein</fullName>
    </submittedName>
</protein>
<organism evidence="2 3">
    <name type="scientific">Chara braunii</name>
    <name type="common">Braun's stonewort</name>
    <dbReference type="NCBI Taxonomy" id="69332"/>
    <lineage>
        <taxon>Eukaryota</taxon>
        <taxon>Viridiplantae</taxon>
        <taxon>Streptophyta</taxon>
        <taxon>Charophyceae</taxon>
        <taxon>Charales</taxon>
        <taxon>Characeae</taxon>
        <taxon>Chara</taxon>
    </lineage>
</organism>
<dbReference type="AlphaFoldDB" id="A0A388KI82"/>
<sequence length="71" mass="7414">MGFGLPDHNAWRRQPKEDAPAAAAQQNLARRAFPGSAPAILLLRPSPESGAGTQAAYRSGGCVLVVLGFKV</sequence>
<evidence type="ECO:0000256" key="1">
    <source>
        <dbReference type="SAM" id="MobiDB-lite"/>
    </source>
</evidence>
<evidence type="ECO:0000313" key="2">
    <source>
        <dbReference type="EMBL" id="GBG69761.1"/>
    </source>
</evidence>
<gene>
    <name evidence="2" type="ORF">CBR_g4592</name>
</gene>
<reference evidence="2 3" key="1">
    <citation type="journal article" date="2018" name="Cell">
        <title>The Chara Genome: Secondary Complexity and Implications for Plant Terrestrialization.</title>
        <authorList>
            <person name="Nishiyama T."/>
            <person name="Sakayama H."/>
            <person name="Vries J.D."/>
            <person name="Buschmann H."/>
            <person name="Saint-Marcoux D."/>
            <person name="Ullrich K.K."/>
            <person name="Haas F.B."/>
            <person name="Vanderstraeten L."/>
            <person name="Becker D."/>
            <person name="Lang D."/>
            <person name="Vosolsobe S."/>
            <person name="Rombauts S."/>
            <person name="Wilhelmsson P.K.I."/>
            <person name="Janitza P."/>
            <person name="Kern R."/>
            <person name="Heyl A."/>
            <person name="Rumpler F."/>
            <person name="Villalobos L.I.A.C."/>
            <person name="Clay J.M."/>
            <person name="Skokan R."/>
            <person name="Toyoda A."/>
            <person name="Suzuki Y."/>
            <person name="Kagoshima H."/>
            <person name="Schijlen E."/>
            <person name="Tajeshwar N."/>
            <person name="Catarino B."/>
            <person name="Hetherington A.J."/>
            <person name="Saltykova A."/>
            <person name="Bonnot C."/>
            <person name="Breuninger H."/>
            <person name="Symeonidi A."/>
            <person name="Radhakrishnan G.V."/>
            <person name="Van Nieuwerburgh F."/>
            <person name="Deforce D."/>
            <person name="Chang C."/>
            <person name="Karol K.G."/>
            <person name="Hedrich R."/>
            <person name="Ulvskov P."/>
            <person name="Glockner G."/>
            <person name="Delwiche C.F."/>
            <person name="Petrasek J."/>
            <person name="Van de Peer Y."/>
            <person name="Friml J."/>
            <person name="Beilby M."/>
            <person name="Dolan L."/>
            <person name="Kohara Y."/>
            <person name="Sugano S."/>
            <person name="Fujiyama A."/>
            <person name="Delaux P.-M."/>
            <person name="Quint M."/>
            <person name="TheiBen G."/>
            <person name="Hagemann M."/>
            <person name="Harholt J."/>
            <person name="Dunand C."/>
            <person name="Zachgo S."/>
            <person name="Langdale J."/>
            <person name="Maumus F."/>
            <person name="Straeten D.V.D."/>
            <person name="Gould S.B."/>
            <person name="Rensing S.A."/>
        </authorList>
    </citation>
    <scope>NUCLEOTIDE SEQUENCE [LARGE SCALE GENOMIC DNA]</scope>
    <source>
        <strain evidence="2 3">S276</strain>
    </source>
</reference>
<evidence type="ECO:0000313" key="3">
    <source>
        <dbReference type="Proteomes" id="UP000265515"/>
    </source>
</evidence>
<proteinExistence type="predicted"/>
<dbReference type="Gramene" id="GBG69761">
    <property type="protein sequence ID" value="GBG69761"/>
    <property type="gene ID" value="CBR_g4592"/>
</dbReference>
<accession>A0A388KI82</accession>
<dbReference type="Proteomes" id="UP000265515">
    <property type="component" value="Unassembled WGS sequence"/>
</dbReference>
<name>A0A388KI82_CHABU</name>
<feature type="region of interest" description="Disordered" evidence="1">
    <location>
        <begin position="1"/>
        <end position="25"/>
    </location>
</feature>
<keyword evidence="3" id="KW-1185">Reference proteome</keyword>